<dbReference type="AlphaFoldDB" id="A0A5J6GFX7"/>
<dbReference type="EMBL" id="CP023699">
    <property type="protein sequence ID" value="QEU94830.1"/>
    <property type="molecule type" value="Genomic_DNA"/>
</dbReference>
<dbReference type="RefSeq" id="WP_055545144.1">
    <property type="nucleotide sequence ID" value="NZ_CP023699.1"/>
</dbReference>
<keyword evidence="2" id="KW-1185">Reference proteome</keyword>
<sequence>MAGERGDGCDGISDETEMTFTRGVDYVSAWRAAHGAALAINRAAEAAGLDRGRVKAVPHASAVGEAVVWLRPADARTIAAALDARNGAKPCKGGAGTARWCTADAEEGGSVER</sequence>
<reference evidence="1 2" key="1">
    <citation type="submission" date="2017-09" db="EMBL/GenBank/DDBJ databases">
        <authorList>
            <person name="Lee N."/>
            <person name="Cho B.-K."/>
        </authorList>
    </citation>
    <scope>NUCLEOTIDE SEQUENCE [LARGE SCALE GENOMIC DNA]</scope>
    <source>
        <strain evidence="1 2">ATCC 12853</strain>
    </source>
</reference>
<proteinExistence type="predicted"/>
<organism evidence="1 2">
    <name type="scientific">Streptomyces kanamyceticus</name>
    <dbReference type="NCBI Taxonomy" id="1967"/>
    <lineage>
        <taxon>Bacteria</taxon>
        <taxon>Bacillati</taxon>
        <taxon>Actinomycetota</taxon>
        <taxon>Actinomycetes</taxon>
        <taxon>Kitasatosporales</taxon>
        <taxon>Streptomycetaceae</taxon>
        <taxon>Streptomyces</taxon>
    </lineage>
</organism>
<dbReference type="KEGG" id="ska:CP970_31610"/>
<accession>A0A5J6GFX7</accession>
<name>A0A5J6GFX7_STRKN</name>
<dbReference type="Proteomes" id="UP000325529">
    <property type="component" value="Chromosome"/>
</dbReference>
<gene>
    <name evidence="1" type="ORF">CP970_31610</name>
</gene>
<evidence type="ECO:0000313" key="1">
    <source>
        <dbReference type="EMBL" id="QEU94830.1"/>
    </source>
</evidence>
<protein>
    <submittedName>
        <fullName evidence="1">Uncharacterized protein</fullName>
    </submittedName>
</protein>
<evidence type="ECO:0000313" key="2">
    <source>
        <dbReference type="Proteomes" id="UP000325529"/>
    </source>
</evidence>